<protein>
    <submittedName>
        <fullName evidence="2">Uncharacterized protein</fullName>
    </submittedName>
</protein>
<evidence type="ECO:0000313" key="3">
    <source>
        <dbReference type="Proteomes" id="UP001428341"/>
    </source>
</evidence>
<evidence type="ECO:0000313" key="2">
    <source>
        <dbReference type="EMBL" id="KAK9180650.1"/>
    </source>
</evidence>
<dbReference type="EMBL" id="JBCGBO010000024">
    <property type="protein sequence ID" value="KAK9180650.1"/>
    <property type="molecule type" value="Genomic_DNA"/>
</dbReference>
<dbReference type="PANTHER" id="PTHR48049:SF84">
    <property type="entry name" value="UDP-GLYCOSYLTRANSFERASE 79A6"/>
    <property type="match status" value="1"/>
</dbReference>
<comment type="caution">
    <text evidence="2">The sequence shown here is derived from an EMBL/GenBank/DDBJ whole genome shotgun (WGS) entry which is preliminary data.</text>
</comment>
<dbReference type="Gene3D" id="3.40.50.2000">
    <property type="entry name" value="Glycogen Phosphorylase B"/>
    <property type="match status" value="3"/>
</dbReference>
<dbReference type="Proteomes" id="UP001428341">
    <property type="component" value="Unassembled WGS sequence"/>
</dbReference>
<name>A0AAP0QBY4_9ROSI</name>
<organism evidence="2 3">
    <name type="scientific">Citrus x changshan-huyou</name>
    <dbReference type="NCBI Taxonomy" id="2935761"/>
    <lineage>
        <taxon>Eukaryota</taxon>
        <taxon>Viridiplantae</taxon>
        <taxon>Streptophyta</taxon>
        <taxon>Embryophyta</taxon>
        <taxon>Tracheophyta</taxon>
        <taxon>Spermatophyta</taxon>
        <taxon>Magnoliopsida</taxon>
        <taxon>eudicotyledons</taxon>
        <taxon>Gunneridae</taxon>
        <taxon>Pentapetalae</taxon>
        <taxon>rosids</taxon>
        <taxon>malvids</taxon>
        <taxon>Sapindales</taxon>
        <taxon>Rutaceae</taxon>
        <taxon>Aurantioideae</taxon>
        <taxon>Citrus</taxon>
    </lineage>
</organism>
<evidence type="ECO:0000256" key="1">
    <source>
        <dbReference type="ARBA" id="ARBA00009995"/>
    </source>
</evidence>
<dbReference type="SUPFAM" id="SSF53756">
    <property type="entry name" value="UDP-Glycosyltransferase/glycogen phosphorylase"/>
    <property type="match status" value="1"/>
</dbReference>
<dbReference type="InterPro" id="IPR050481">
    <property type="entry name" value="UDP-glycosyltransf_plant"/>
</dbReference>
<reference evidence="2 3" key="1">
    <citation type="submission" date="2024-05" db="EMBL/GenBank/DDBJ databases">
        <title>Haplotype-resolved chromosome-level genome assembly of Huyou (Citrus changshanensis).</title>
        <authorList>
            <person name="Miao C."/>
            <person name="Chen W."/>
            <person name="Wu Y."/>
            <person name="Wang L."/>
            <person name="Zhao S."/>
            <person name="Grierson D."/>
            <person name="Xu C."/>
            <person name="Chen K."/>
        </authorList>
    </citation>
    <scope>NUCLEOTIDE SEQUENCE [LARGE SCALE GENOMIC DNA]</scope>
    <source>
        <strain evidence="2">01-14</strain>
        <tissue evidence="2">Leaf</tissue>
    </source>
</reference>
<comment type="similarity">
    <text evidence="1">Belongs to the UDP-glycosyltransferase family.</text>
</comment>
<accession>A0AAP0QBY4</accession>
<proteinExistence type="inferred from homology"/>
<sequence>MHAPSNQQHKTGTESAEDDQLHVVMFPWFAFGHISPFVQLSNKLSLHGVKVSFFSAPGNIPRIKSSLNLTPVAEIIPLQIPHVDGLPPGLDSTSEMTPHMAELLKQALDLMQPQIKTLLSQLKPLYFSVFSAISQAYLLVPARKLNNSLADLMKSPDGFPAASITSLDEFVARHYLYVYTNFNGGPSVYERGLQGIGPLVNPEPPSGELEERWAKWLGKYPPKSVIYCSFGSETFLTVDQIKELAIGLEITGLPFFLVLNLPPNVDGQSELVQILPPDFMDRVKDRGVVHTGWVNRRYHDGHFGKEDIFKAVKTVMVDVNKEPGASIRANQKWWREFLLNGQIQDKFIADFVKDLKALA</sequence>
<dbReference type="AlphaFoldDB" id="A0AAP0QBY4"/>
<gene>
    <name evidence="2" type="ORF">WN944_023783</name>
</gene>
<dbReference type="GO" id="GO:0035251">
    <property type="term" value="F:UDP-glucosyltransferase activity"/>
    <property type="evidence" value="ECO:0007669"/>
    <property type="project" value="InterPro"/>
</dbReference>
<dbReference type="PANTHER" id="PTHR48049">
    <property type="entry name" value="GLYCOSYLTRANSFERASE"/>
    <property type="match status" value="1"/>
</dbReference>
<keyword evidence="3" id="KW-1185">Reference proteome</keyword>